<feature type="transmembrane region" description="Helical" evidence="8">
    <location>
        <begin position="1100"/>
        <end position="1120"/>
    </location>
</feature>
<dbReference type="InterPro" id="IPR003593">
    <property type="entry name" value="AAA+_ATPase"/>
</dbReference>
<keyword evidence="5 8" id="KW-1133">Transmembrane helix</keyword>
<dbReference type="OrthoDB" id="6434518at2759"/>
<keyword evidence="11" id="KW-1185">Reference proteome</keyword>
<dbReference type="Gene3D" id="3.40.50.300">
    <property type="entry name" value="P-loop containing nucleotide triphosphate hydrolases"/>
    <property type="match status" value="3"/>
</dbReference>
<feature type="transmembrane region" description="Helical" evidence="8">
    <location>
        <begin position="478"/>
        <end position="496"/>
    </location>
</feature>
<feature type="domain" description="ABC transporter" evidence="9">
    <location>
        <begin position="741"/>
        <end position="1046"/>
    </location>
</feature>
<dbReference type="GO" id="GO:0005319">
    <property type="term" value="F:lipid transporter activity"/>
    <property type="evidence" value="ECO:0007669"/>
    <property type="project" value="TreeGrafter"/>
</dbReference>
<dbReference type="InterPro" id="IPR003439">
    <property type="entry name" value="ABC_transporter-like_ATP-bd"/>
</dbReference>
<keyword evidence="3" id="KW-0547">Nucleotide-binding</keyword>
<dbReference type="InterPro" id="IPR026082">
    <property type="entry name" value="ABCA"/>
</dbReference>
<evidence type="ECO:0000313" key="10">
    <source>
        <dbReference type="EMBL" id="GFS50963.1"/>
    </source>
</evidence>
<evidence type="ECO:0000256" key="5">
    <source>
        <dbReference type="ARBA" id="ARBA00022989"/>
    </source>
</evidence>
<proteinExistence type="predicted"/>
<feature type="transmembrane region" description="Helical" evidence="8">
    <location>
        <begin position="661"/>
        <end position="682"/>
    </location>
</feature>
<feature type="transmembrane region" description="Helical" evidence="8">
    <location>
        <begin position="1431"/>
        <end position="1454"/>
    </location>
</feature>
<dbReference type="SMART" id="SM00382">
    <property type="entry name" value="AAA"/>
    <property type="match status" value="1"/>
</dbReference>
<feature type="transmembrane region" description="Helical" evidence="8">
    <location>
        <begin position="1364"/>
        <end position="1394"/>
    </location>
</feature>
<dbReference type="EMBL" id="BMAV01026511">
    <property type="protein sequence ID" value="GFS50963.1"/>
    <property type="molecule type" value="Genomic_DNA"/>
</dbReference>
<feature type="transmembrane region" description="Helical" evidence="8">
    <location>
        <begin position="1406"/>
        <end position="1425"/>
    </location>
</feature>
<keyword evidence="4" id="KW-0067">ATP-binding</keyword>
<feature type="transmembrane region" description="Helical" evidence="8">
    <location>
        <begin position="1322"/>
        <end position="1344"/>
    </location>
</feature>
<feature type="transmembrane region" description="Helical" evidence="8">
    <location>
        <begin position="522"/>
        <end position="544"/>
    </location>
</feature>
<dbReference type="InterPro" id="IPR003959">
    <property type="entry name" value="ATPase_AAA_core"/>
</dbReference>
<feature type="compositionally biased region" description="Polar residues" evidence="7">
    <location>
        <begin position="714"/>
        <end position="732"/>
    </location>
</feature>
<protein>
    <submittedName>
        <fullName evidence="10">Phospholipid-transporting ATPase ABCA1</fullName>
    </submittedName>
</protein>
<dbReference type="SUPFAM" id="SSF52540">
    <property type="entry name" value="P-loop containing nucleoside triphosphate hydrolases"/>
    <property type="match status" value="2"/>
</dbReference>
<keyword evidence="2 8" id="KW-0812">Transmembrane</keyword>
<feature type="region of interest" description="Disordered" evidence="7">
    <location>
        <begin position="711"/>
        <end position="732"/>
    </location>
</feature>
<dbReference type="PANTHER" id="PTHR19229">
    <property type="entry name" value="ATP-BINDING CASSETTE TRANSPORTER SUBFAMILY A ABCA"/>
    <property type="match status" value="1"/>
</dbReference>
<sequence>KSVRNVFGDAVADVLLNELHIDTQLVSSFMESKINLNKAVVDKNSGQVSFCENSQDTSILCSLSLNERTAVSTEHLQDLVFQRFLLSFGSLGIEGVLKEAEVDAKEAEKTLEVLSSAPAVISRLTNHLETVTTVMHPEVKDLFKKLDQGVDWLATPEALSTGGQILCGKPLTSLSRRFMLLSPEETENKIEEKELLRLPTDFCRHGYKEIMKMRGGAILWGFLKPLFRGKILFAPKNYAPALTIISKVNETFNTLEKQVRFVKAAAEGSTGLHYLQRKNETLQSLQKLLSSKAVSKFLGSPSWGAALSWLEAPSSSSRSLLHLVELVGNVTECISLDRFIGFDTEEELEAAAATLHDRREFIAAIVFKDEKQIQKRWTRGQKKNKLPRNVLYKIRMDIDNVPTTEYIKYRWWRPYPYDDFFEDLRYFRGFLQLQDTIDSAIIDLQSHTPHSSPEVKKYLQQFPYPCHQRDKFGTLLKGSMPAVMTISWVFIVAFLVRERVLDRELELDETLSVMGMKKSSAWLAWFVTGLSVLLVSVIGIVAVLKWGGITPNSDPVVLFLFVADFAVLLIAYCQLMSTFFNRASTAALLSVLLYVLSFFPFLLFVTWELDFLYWQKLLSCVLVSTSFCFGCLYLNRYEDQGQGVHWSNIWQSPLAEDRMNFGTTLVAMTLCSLVYFFLSWYLSRIVTGLKSRKPLAWYVLLKPPTLTDEKIQNGFENRNSKPRSTLEGSNSPTDVKRTIGISLSNVHALYSKKGSKGWRALSGLNLDLYEDQITALLGHNGAGKTTTIKILTGRILPTTGKVSIYEFSVPEQITEARKLIGYAAQNNTLYDKLTVREHLHLFARLKGLLDEDNVKKEVDETILFTTHHLDEADILSDRVAILHKGRMLCCGSPLELKGRFGSGYRLNLLSCAEKSEQEEHDSGRASSIAEYEEPVNMDCDGVMECIQTYVPDATLLENDDSHLVVSLPAEPLTTKPLSTFFCHLEKCLHLWGFQSCSLSSATLEEVFLTLCRLEDAKAAHNSDKCSDISPFRLKKTSETTFIQKSDDFYKNCDSTVALEMTEKDKTACKTKIIYSTHLKYNQLKSLVKKRFWHTKRNWKALMSSIVMPCIFIALAMGLAVGRPQKAPDPSIELTPELYSSKDHKAISFFAWDDSKTNLGNTLLEILGANISRNEMCHQSDTNCNYHNEMSISDDEPLGRCLCESECPAIKRNLTSSHLTPDQILYNMSDINIPRYLLDSYLQFNEKRYGGWTIGRKSPDTTAKIWFENSGYHSAPSYLNTLNNAILKRNTQQNYGIRTWSHPLRLSVEQLGRETLLQRLGEVGIAFVFLIGLSLVPCTFAVYIVGERESEQKRLQMVTGALGPFLYWGAAFLWDLLIVLATSIISAAIVSAFGLPAFYHRENFRAVYTLIFLYGWATTPLTYLFSRFFREGSLAFMVIFTSHLFVGLVIMMSLVSLRMISVSKDVASILTNLQRFSLAFPQYSLVGGLTDLNENQIRTEIFDQFGQDVYVSPFSWTSLGPNFVALFVQGVIFFLLTVLLEILPLSYWCQRLLYSRKHKQRSVIETNTDDVSKELLQIQNVSQVYHTKAGCRYAVDNLTLSVPQGEKDALDGLLTPRQHLEIYAGLRGIQSKEVAQVVERSLKNLELEIHADRPVQKLSGGTKRKLCTAIATLGDPELVLLDEPTSGMDPATRRLVWKTISKATEAGKSVILTSHSIEDCDILCSRLGIMVNGRIACLDSPVKLKARLGTGYTLSFRVPESKEDWTSLLNFIHKENPSAHLQVHSGRRIEIALPDENITLSSLFCQLEDCAKLFGIEDLAIDPTTLDQYKKEACSLKPKQLCQQKTCILKCAALNCKDLYSILNYVLLPVKEW</sequence>
<feature type="transmembrane region" description="Helical" evidence="8">
    <location>
        <begin position="587"/>
        <end position="607"/>
    </location>
</feature>
<dbReference type="Pfam" id="PF12698">
    <property type="entry name" value="ABC2_membrane_3"/>
    <property type="match status" value="2"/>
</dbReference>
<accession>A0A8X6MFA8</accession>
<feature type="domain" description="ABC transporter" evidence="9">
    <location>
        <begin position="1438"/>
        <end position="1756"/>
    </location>
</feature>
<feature type="transmembrane region" description="Helical" evidence="8">
    <location>
        <begin position="1522"/>
        <end position="1547"/>
    </location>
</feature>
<evidence type="ECO:0000313" key="11">
    <source>
        <dbReference type="Proteomes" id="UP000886998"/>
    </source>
</evidence>
<dbReference type="GO" id="GO:0016020">
    <property type="term" value="C:membrane"/>
    <property type="evidence" value="ECO:0007669"/>
    <property type="project" value="UniProtKB-SubCell"/>
</dbReference>
<comment type="caution">
    <text evidence="10">The sequence shown here is derived from an EMBL/GenBank/DDBJ whole genome shotgun (WGS) entry which is preliminary data.</text>
</comment>
<dbReference type="PROSITE" id="PS50893">
    <property type="entry name" value="ABC_TRANSPORTER_2"/>
    <property type="match status" value="2"/>
</dbReference>
<dbReference type="GO" id="GO:0016887">
    <property type="term" value="F:ATP hydrolysis activity"/>
    <property type="evidence" value="ECO:0007669"/>
    <property type="project" value="InterPro"/>
</dbReference>
<dbReference type="InterPro" id="IPR013525">
    <property type="entry name" value="ABC2_TM"/>
</dbReference>
<feature type="non-terminal residue" evidence="10">
    <location>
        <position position="1"/>
    </location>
</feature>
<dbReference type="Pfam" id="PF00005">
    <property type="entry name" value="ABC_tran"/>
    <property type="match status" value="1"/>
</dbReference>
<dbReference type="GO" id="GO:0005524">
    <property type="term" value="F:ATP binding"/>
    <property type="evidence" value="ECO:0007669"/>
    <property type="project" value="UniProtKB-KW"/>
</dbReference>
<comment type="subcellular location">
    <subcellularLocation>
        <location evidence="1">Membrane</location>
        <topology evidence="1">Multi-pass membrane protein</topology>
    </subcellularLocation>
</comment>
<evidence type="ECO:0000256" key="1">
    <source>
        <dbReference type="ARBA" id="ARBA00004141"/>
    </source>
</evidence>
<feature type="transmembrane region" description="Helical" evidence="8">
    <location>
        <begin position="556"/>
        <end position="575"/>
    </location>
</feature>
<evidence type="ECO:0000256" key="4">
    <source>
        <dbReference type="ARBA" id="ARBA00022840"/>
    </source>
</evidence>
<evidence type="ECO:0000256" key="7">
    <source>
        <dbReference type="SAM" id="MobiDB-lite"/>
    </source>
</evidence>
<evidence type="ECO:0000259" key="9">
    <source>
        <dbReference type="PROSITE" id="PS50893"/>
    </source>
</evidence>
<evidence type="ECO:0000256" key="2">
    <source>
        <dbReference type="ARBA" id="ARBA00022692"/>
    </source>
</evidence>
<dbReference type="GO" id="GO:0140359">
    <property type="term" value="F:ABC-type transporter activity"/>
    <property type="evidence" value="ECO:0007669"/>
    <property type="project" value="InterPro"/>
</dbReference>
<dbReference type="PANTHER" id="PTHR19229:SF250">
    <property type="entry name" value="ABC TRANSPORTER DOMAIN-CONTAINING PROTEIN-RELATED"/>
    <property type="match status" value="1"/>
</dbReference>
<organism evidence="10 11">
    <name type="scientific">Trichonephila inaurata madagascariensis</name>
    <dbReference type="NCBI Taxonomy" id="2747483"/>
    <lineage>
        <taxon>Eukaryota</taxon>
        <taxon>Metazoa</taxon>
        <taxon>Ecdysozoa</taxon>
        <taxon>Arthropoda</taxon>
        <taxon>Chelicerata</taxon>
        <taxon>Arachnida</taxon>
        <taxon>Araneae</taxon>
        <taxon>Araneomorphae</taxon>
        <taxon>Entelegynae</taxon>
        <taxon>Araneoidea</taxon>
        <taxon>Nephilidae</taxon>
        <taxon>Trichonephila</taxon>
        <taxon>Trichonephila inaurata</taxon>
    </lineage>
</organism>
<evidence type="ECO:0000256" key="6">
    <source>
        <dbReference type="ARBA" id="ARBA00023136"/>
    </source>
</evidence>
<evidence type="ECO:0000256" key="3">
    <source>
        <dbReference type="ARBA" id="ARBA00022741"/>
    </source>
</evidence>
<gene>
    <name evidence="10" type="primary">ABCA1</name>
    <name evidence="10" type="ORF">TNIN_143971</name>
</gene>
<name>A0A8X6MFA8_9ARAC</name>
<dbReference type="Proteomes" id="UP000886998">
    <property type="component" value="Unassembled WGS sequence"/>
</dbReference>
<keyword evidence="6 8" id="KW-0472">Membrane</keyword>
<evidence type="ECO:0000256" key="8">
    <source>
        <dbReference type="SAM" id="Phobius"/>
    </source>
</evidence>
<dbReference type="InterPro" id="IPR027417">
    <property type="entry name" value="P-loop_NTPase"/>
</dbReference>
<reference evidence="10" key="1">
    <citation type="submission" date="2020-08" db="EMBL/GenBank/DDBJ databases">
        <title>Multicomponent nature underlies the extraordinary mechanical properties of spider dragline silk.</title>
        <authorList>
            <person name="Kono N."/>
            <person name="Nakamura H."/>
            <person name="Mori M."/>
            <person name="Yoshida Y."/>
            <person name="Ohtoshi R."/>
            <person name="Malay A.D."/>
            <person name="Moran D.A.P."/>
            <person name="Tomita M."/>
            <person name="Numata K."/>
            <person name="Arakawa K."/>
        </authorList>
    </citation>
    <scope>NUCLEOTIDE SEQUENCE</scope>
</reference>
<dbReference type="Pfam" id="PF13304">
    <property type="entry name" value="AAA_21"/>
    <property type="match status" value="1"/>
</dbReference>